<dbReference type="Pfam" id="PF13561">
    <property type="entry name" value="adh_short_C2"/>
    <property type="match status" value="1"/>
</dbReference>
<evidence type="ECO:0000256" key="3">
    <source>
        <dbReference type="SAM" id="SignalP"/>
    </source>
</evidence>
<keyword evidence="6" id="KW-1185">Reference proteome</keyword>
<feature type="signal peptide" evidence="3">
    <location>
        <begin position="1"/>
        <end position="43"/>
    </location>
</feature>
<dbReference type="InterPro" id="IPR020904">
    <property type="entry name" value="Sc_DH/Rdtase_CS"/>
</dbReference>
<keyword evidence="2" id="KW-0560">Oxidoreductase</keyword>
<dbReference type="Proteomes" id="UP000311605">
    <property type="component" value="Unassembled WGS sequence"/>
</dbReference>
<gene>
    <name evidence="5" type="ORF">FHP24_04890</name>
</gene>
<evidence type="ECO:0000256" key="2">
    <source>
        <dbReference type="ARBA" id="ARBA00023002"/>
    </source>
</evidence>
<dbReference type="PANTHER" id="PTHR48107">
    <property type="entry name" value="NADPH-DEPENDENT ALDEHYDE REDUCTASE-LIKE PROTEIN, CHLOROPLASTIC-RELATED"/>
    <property type="match status" value="1"/>
</dbReference>
<name>A0A5C4XQE0_9HYPH</name>
<dbReference type="SUPFAM" id="SSF51735">
    <property type="entry name" value="NAD(P)-binding Rossmann-fold domains"/>
    <property type="match status" value="1"/>
</dbReference>
<dbReference type="OrthoDB" id="9803333at2"/>
<dbReference type="EMBL" id="VDMN01000001">
    <property type="protein sequence ID" value="TNM65593.1"/>
    <property type="molecule type" value="Genomic_DNA"/>
</dbReference>
<evidence type="ECO:0000259" key="4">
    <source>
        <dbReference type="SMART" id="SM00822"/>
    </source>
</evidence>
<comment type="caution">
    <text evidence="5">The sequence shown here is derived from an EMBL/GenBank/DDBJ whole genome shotgun (WGS) entry which is preliminary data.</text>
</comment>
<dbReference type="InterPro" id="IPR036291">
    <property type="entry name" value="NAD(P)-bd_dom_sf"/>
</dbReference>
<proteinExistence type="inferred from homology"/>
<protein>
    <submittedName>
        <fullName evidence="5">SDR family oxidoreductase</fullName>
    </submittedName>
</protein>
<feature type="domain" description="Ketoreductase" evidence="4">
    <location>
        <begin position="51"/>
        <end position="229"/>
    </location>
</feature>
<sequence length="290" mass="30391">MVLMDDKAQKSALSRRTILSAAAIAPAVVAAAAAAAAAGTAQAQQFQTANKVAIVTGSSRGIGAATAKRLAADGFKVVVNCRVNHDLATAVVRDIENAGGQAVWEQADIREPTAVRRLFDVAEREFGGVDVAVANAGVMHLAPFRDMSDEDFDTMVDTNVKGSFNTLREAARRLRDGGRIIATSSSIVQLRSPTYGPYAASKGSMEIYANILAKELAGRKISVNAIAPGLVATSLFLDGKTDEQVAGFAQRTPHGRIGEPSDIAAMVAFLCSPDGWWVNGQTLYTNGGVV</sequence>
<dbReference type="InterPro" id="IPR002347">
    <property type="entry name" value="SDR_fam"/>
</dbReference>
<evidence type="ECO:0000256" key="1">
    <source>
        <dbReference type="ARBA" id="ARBA00006484"/>
    </source>
</evidence>
<reference evidence="5 6" key="1">
    <citation type="submission" date="2019-06" db="EMBL/GenBank/DDBJ databases">
        <title>The draft genome of Rhizobium smilacinae PTYR-5.</title>
        <authorList>
            <person name="Liu L."/>
            <person name="Li L."/>
            <person name="Zhang X."/>
        </authorList>
    </citation>
    <scope>NUCLEOTIDE SEQUENCE [LARGE SCALE GENOMIC DNA]</scope>
    <source>
        <strain evidence="5 6">PTYR-5</strain>
    </source>
</reference>
<feature type="chain" id="PRO_5023012846" evidence="3">
    <location>
        <begin position="44"/>
        <end position="290"/>
    </location>
</feature>
<dbReference type="PROSITE" id="PS51318">
    <property type="entry name" value="TAT"/>
    <property type="match status" value="1"/>
</dbReference>
<evidence type="ECO:0000313" key="6">
    <source>
        <dbReference type="Proteomes" id="UP000311605"/>
    </source>
</evidence>
<dbReference type="AlphaFoldDB" id="A0A5C4XQE0"/>
<dbReference type="PROSITE" id="PS00061">
    <property type="entry name" value="ADH_SHORT"/>
    <property type="match status" value="1"/>
</dbReference>
<organism evidence="5 6">
    <name type="scientific">Aliirhizobium smilacinae</name>
    <dbReference type="NCBI Taxonomy" id="1395944"/>
    <lineage>
        <taxon>Bacteria</taxon>
        <taxon>Pseudomonadati</taxon>
        <taxon>Pseudomonadota</taxon>
        <taxon>Alphaproteobacteria</taxon>
        <taxon>Hyphomicrobiales</taxon>
        <taxon>Rhizobiaceae</taxon>
        <taxon>Aliirhizobium</taxon>
    </lineage>
</organism>
<dbReference type="PANTHER" id="PTHR48107:SF7">
    <property type="entry name" value="RE15974P"/>
    <property type="match status" value="1"/>
</dbReference>
<dbReference type="SMART" id="SM00822">
    <property type="entry name" value="PKS_KR"/>
    <property type="match status" value="1"/>
</dbReference>
<dbReference type="FunFam" id="3.40.50.720:FF:000084">
    <property type="entry name" value="Short-chain dehydrogenase reductase"/>
    <property type="match status" value="1"/>
</dbReference>
<dbReference type="GO" id="GO:0016614">
    <property type="term" value="F:oxidoreductase activity, acting on CH-OH group of donors"/>
    <property type="evidence" value="ECO:0007669"/>
    <property type="project" value="UniProtKB-ARBA"/>
</dbReference>
<accession>A0A5C4XQE0</accession>
<dbReference type="InterPro" id="IPR006311">
    <property type="entry name" value="TAT_signal"/>
</dbReference>
<comment type="similarity">
    <text evidence="1">Belongs to the short-chain dehydrogenases/reductases (SDR) family.</text>
</comment>
<dbReference type="CDD" id="cd05362">
    <property type="entry name" value="THN_reductase-like_SDR_c"/>
    <property type="match status" value="1"/>
</dbReference>
<dbReference type="InterPro" id="IPR057326">
    <property type="entry name" value="KR_dom"/>
</dbReference>
<keyword evidence="3" id="KW-0732">Signal</keyword>
<dbReference type="PRINTS" id="PR00081">
    <property type="entry name" value="GDHRDH"/>
</dbReference>
<dbReference type="Gene3D" id="3.40.50.720">
    <property type="entry name" value="NAD(P)-binding Rossmann-like Domain"/>
    <property type="match status" value="1"/>
</dbReference>
<dbReference type="PRINTS" id="PR00080">
    <property type="entry name" value="SDRFAMILY"/>
</dbReference>
<evidence type="ECO:0000313" key="5">
    <source>
        <dbReference type="EMBL" id="TNM65593.1"/>
    </source>
</evidence>